<evidence type="ECO:0000313" key="1">
    <source>
        <dbReference type="EMBL" id="KAF2668005.1"/>
    </source>
</evidence>
<dbReference type="EMBL" id="MU004237">
    <property type="protein sequence ID" value="KAF2668005.1"/>
    <property type="molecule type" value="Genomic_DNA"/>
</dbReference>
<gene>
    <name evidence="1" type="ORF">BT63DRAFT_415513</name>
</gene>
<keyword evidence="2" id="KW-1185">Reference proteome</keyword>
<protein>
    <submittedName>
        <fullName evidence="1">Uncharacterized protein</fullName>
    </submittedName>
</protein>
<accession>A0A6A6U6W9</accession>
<reference evidence="1" key="1">
    <citation type="journal article" date="2020" name="Stud. Mycol.">
        <title>101 Dothideomycetes genomes: a test case for predicting lifestyles and emergence of pathogens.</title>
        <authorList>
            <person name="Haridas S."/>
            <person name="Albert R."/>
            <person name="Binder M."/>
            <person name="Bloem J."/>
            <person name="Labutti K."/>
            <person name="Salamov A."/>
            <person name="Andreopoulos B."/>
            <person name="Baker S."/>
            <person name="Barry K."/>
            <person name="Bills G."/>
            <person name="Bluhm B."/>
            <person name="Cannon C."/>
            <person name="Castanera R."/>
            <person name="Culley D."/>
            <person name="Daum C."/>
            <person name="Ezra D."/>
            <person name="Gonzalez J."/>
            <person name="Henrissat B."/>
            <person name="Kuo A."/>
            <person name="Liang C."/>
            <person name="Lipzen A."/>
            <person name="Lutzoni F."/>
            <person name="Magnuson J."/>
            <person name="Mondo S."/>
            <person name="Nolan M."/>
            <person name="Ohm R."/>
            <person name="Pangilinan J."/>
            <person name="Park H.-J."/>
            <person name="Ramirez L."/>
            <person name="Alfaro M."/>
            <person name="Sun H."/>
            <person name="Tritt A."/>
            <person name="Yoshinaga Y."/>
            <person name="Zwiers L.-H."/>
            <person name="Turgeon B."/>
            <person name="Goodwin S."/>
            <person name="Spatafora J."/>
            <person name="Crous P."/>
            <person name="Grigoriev I."/>
        </authorList>
    </citation>
    <scope>NUCLEOTIDE SEQUENCE</scope>
    <source>
        <strain evidence="1">CBS 115976</strain>
    </source>
</reference>
<evidence type="ECO:0000313" key="2">
    <source>
        <dbReference type="Proteomes" id="UP000799302"/>
    </source>
</evidence>
<name>A0A6A6U6W9_9PEZI</name>
<organism evidence="1 2">
    <name type="scientific">Microthyrium microscopicum</name>
    <dbReference type="NCBI Taxonomy" id="703497"/>
    <lineage>
        <taxon>Eukaryota</taxon>
        <taxon>Fungi</taxon>
        <taxon>Dikarya</taxon>
        <taxon>Ascomycota</taxon>
        <taxon>Pezizomycotina</taxon>
        <taxon>Dothideomycetes</taxon>
        <taxon>Dothideomycetes incertae sedis</taxon>
        <taxon>Microthyriales</taxon>
        <taxon>Microthyriaceae</taxon>
        <taxon>Microthyrium</taxon>
    </lineage>
</organism>
<dbReference type="Proteomes" id="UP000799302">
    <property type="component" value="Unassembled WGS sequence"/>
</dbReference>
<dbReference type="AlphaFoldDB" id="A0A6A6U6W9"/>
<sequence>MERNDIRRVESYVNAILDERFSETSDPTRDAGNKAYTADPYVLHALITQDLNQDRDCSAEMSPWLLHFAAQNPPADEDVAAIVILFLRTLRERPFKLDVSYLRDVLVQHYHMDFRVVGNLQHDLQFKLQYHKPHCLHQEPHLSSSQRFNALSPYNYDITEAKLLRQFDVLLGLAGAIPQLTNAFHRGTYDGLDPQQWGINPWNSASFLAAQQFCRNSLLDLVNISNSEQFPNLPAVPMLPKGLSVDVYYQPQRNRTATPDANTLIATRWMIEHTRFCIIVAVCHMQARVLCCDTIVFLRYKAGIEIAQLSLSLLKEFLNALDKYAPIMFNGITHPHLVEHLRDPKADPSKLLRKLTNAMDAILALVVDVPFPLGRNNHRVYNRTSILHAVALTLQFVSLAIQSHLRKCGPLEFVCLAEPVRKVCLKGVGFSDPRIVVPEIFAETRGEFFVFGVPTSLSESESLELNDLETFNLWREEMQCNGVDGIP</sequence>
<proteinExistence type="predicted"/>